<proteinExistence type="predicted"/>
<organism evidence="1 2">
    <name type="scientific">Chloroflexus aggregans</name>
    <dbReference type="NCBI Taxonomy" id="152260"/>
    <lineage>
        <taxon>Bacteria</taxon>
        <taxon>Bacillati</taxon>
        <taxon>Chloroflexota</taxon>
        <taxon>Chloroflexia</taxon>
        <taxon>Chloroflexales</taxon>
        <taxon>Chloroflexineae</taxon>
        <taxon>Chloroflexaceae</taxon>
        <taxon>Chloroflexus</taxon>
    </lineage>
</organism>
<protein>
    <submittedName>
        <fullName evidence="1">Threonine ammonia-lyase</fullName>
        <ecNumber evidence="1">4.3.1.19</ecNumber>
    </submittedName>
</protein>
<evidence type="ECO:0000313" key="1">
    <source>
        <dbReference type="EMBL" id="PMP76562.1"/>
    </source>
</evidence>
<dbReference type="Proteomes" id="UP000243376">
    <property type="component" value="Unassembled WGS sequence"/>
</dbReference>
<comment type="caution">
    <text evidence="1">The sequence shown here is derived from an EMBL/GenBank/DDBJ whole genome shotgun (WGS) entry which is preliminary data.</text>
</comment>
<sequence>LLSGKVPVQPNQVTATILCGGNIDANLLMRVIEYALVRQGRYLLLRTSVDDRPGGLAALVNHVASTGASVMDLFHRRGMWRVPIDRAGVELILEVRDEEHAQAVIDSLERAGFHCERESNWPL</sequence>
<gene>
    <name evidence="1" type="ORF">C0184_12815</name>
</gene>
<dbReference type="EMBL" id="PNIQ01000855">
    <property type="protein sequence ID" value="PMP76562.1"/>
    <property type="molecule type" value="Genomic_DNA"/>
</dbReference>
<dbReference type="AlphaFoldDB" id="A0A2J6WYW5"/>
<accession>A0A2J6WYW5</accession>
<reference evidence="1 2" key="1">
    <citation type="submission" date="2018-01" db="EMBL/GenBank/DDBJ databases">
        <title>Metagenomic assembled genomes from two thermal pools in the Uzon Caldera, Kamchatka, Russia.</title>
        <authorList>
            <person name="Wilkins L."/>
            <person name="Ettinger C."/>
        </authorList>
    </citation>
    <scope>NUCLEOTIDE SEQUENCE [LARGE SCALE GENOMIC DNA]</scope>
    <source>
        <strain evidence="1">ZAV-02</strain>
    </source>
</reference>
<dbReference type="EC" id="4.3.1.19" evidence="1"/>
<feature type="non-terminal residue" evidence="1">
    <location>
        <position position="1"/>
    </location>
</feature>
<evidence type="ECO:0000313" key="2">
    <source>
        <dbReference type="Proteomes" id="UP000243376"/>
    </source>
</evidence>
<dbReference type="CDD" id="cd04886">
    <property type="entry name" value="ACT_ThrD-II-like"/>
    <property type="match status" value="1"/>
</dbReference>
<dbReference type="InterPro" id="IPR044561">
    <property type="entry name" value="ACT_ThrD-II-like"/>
</dbReference>
<keyword evidence="1" id="KW-0456">Lyase</keyword>
<name>A0A2J6WYW5_9CHLR</name>
<dbReference type="GO" id="GO:0004794">
    <property type="term" value="F:threonine deaminase activity"/>
    <property type="evidence" value="ECO:0007669"/>
    <property type="project" value="UniProtKB-EC"/>
</dbReference>